<comment type="function">
    <text evidence="12">Additional factor that functions in concert with eIF-2 and the initiator tRNA in directing the ribosome to the proper start site of translation.</text>
</comment>
<dbReference type="SUPFAM" id="SSF55159">
    <property type="entry name" value="eIF1-like"/>
    <property type="match status" value="1"/>
</dbReference>
<evidence type="ECO:0000256" key="13">
    <source>
        <dbReference type="SAM" id="Coils"/>
    </source>
</evidence>
<dbReference type="AlphaFoldDB" id="A0A8F2VY73"/>
<feature type="compositionally biased region" description="Basic and acidic residues" evidence="14">
    <location>
        <begin position="273"/>
        <end position="282"/>
    </location>
</feature>
<dbReference type="GO" id="GO:0008380">
    <property type="term" value="P:RNA splicing"/>
    <property type="evidence" value="ECO:0007669"/>
    <property type="project" value="UniProtKB-KW"/>
</dbReference>
<comment type="subcellular location">
    <subcellularLocation>
        <location evidence="1">Nucleus</location>
    </subcellularLocation>
</comment>
<feature type="coiled-coil region" evidence="13">
    <location>
        <begin position="135"/>
        <end position="162"/>
    </location>
</feature>
<dbReference type="NCBIfam" id="TIGR01160">
    <property type="entry name" value="SUI1_MOF2"/>
    <property type="match status" value="1"/>
</dbReference>
<proteinExistence type="inferred from homology"/>
<evidence type="ECO:0000256" key="14">
    <source>
        <dbReference type="SAM" id="MobiDB-lite"/>
    </source>
</evidence>
<dbReference type="InterPro" id="IPR022209">
    <property type="entry name" value="CWC25"/>
</dbReference>
<dbReference type="Gene3D" id="3.30.780.10">
    <property type="entry name" value="SUI1-like domain"/>
    <property type="match status" value="1"/>
</dbReference>
<reference evidence="16" key="1">
    <citation type="submission" date="2021-06" db="EMBL/GenBank/DDBJ databases">
        <title>Candida auris outbreak in lebanese hospital.</title>
        <authorList>
            <person name="Finianos M."/>
        </authorList>
    </citation>
    <scope>NUCLEOTIDE SEQUENCE</scope>
    <source>
        <strain evidence="16">CA7LBN</strain>
    </source>
</reference>
<evidence type="ECO:0000256" key="11">
    <source>
        <dbReference type="ARBA" id="ARBA00023242"/>
    </source>
</evidence>
<dbReference type="GO" id="GO:0003743">
    <property type="term" value="F:translation initiation factor activity"/>
    <property type="evidence" value="ECO:0007669"/>
    <property type="project" value="InterPro"/>
</dbReference>
<dbReference type="InterPro" id="IPR036877">
    <property type="entry name" value="SUI1_dom_sf"/>
</dbReference>
<dbReference type="Proteomes" id="UP000825438">
    <property type="component" value="Chromosome I"/>
</dbReference>
<comment type="similarity">
    <text evidence="2">Belongs to the SUI1 family.</text>
</comment>
<organism evidence="16">
    <name type="scientific">Candidozyma auris</name>
    <name type="common">Yeast</name>
    <name type="synonym">Candida auris</name>
    <dbReference type="NCBI Taxonomy" id="498019"/>
    <lineage>
        <taxon>Eukaryota</taxon>
        <taxon>Fungi</taxon>
        <taxon>Dikarya</taxon>
        <taxon>Ascomycota</taxon>
        <taxon>Saccharomycotina</taxon>
        <taxon>Pichiomycetes</taxon>
        <taxon>Metschnikowiaceae</taxon>
        <taxon>Candidozyma</taxon>
    </lineage>
</organism>
<evidence type="ECO:0000256" key="4">
    <source>
        <dbReference type="ARBA" id="ARBA00020646"/>
    </source>
</evidence>
<keyword evidence="8" id="KW-0648">Protein biosynthesis</keyword>
<keyword evidence="9 13" id="KW-0175">Coiled coil</keyword>
<evidence type="ECO:0000256" key="7">
    <source>
        <dbReference type="ARBA" id="ARBA00022845"/>
    </source>
</evidence>
<comment type="similarity">
    <text evidence="3">Belongs to the CWC25 family.</text>
</comment>
<evidence type="ECO:0000256" key="12">
    <source>
        <dbReference type="ARBA" id="ARBA00060093"/>
    </source>
</evidence>
<keyword evidence="7" id="KW-0810">Translation regulation</keyword>
<dbReference type="FunFam" id="3.30.780.10:FF:000005">
    <property type="entry name" value="Sui1 translation initiation factor"/>
    <property type="match status" value="1"/>
</dbReference>
<evidence type="ECO:0000256" key="2">
    <source>
        <dbReference type="ARBA" id="ARBA00005422"/>
    </source>
</evidence>
<dbReference type="Pfam" id="PF12542">
    <property type="entry name" value="CWC25"/>
    <property type="match status" value="1"/>
</dbReference>
<dbReference type="CDD" id="cd11566">
    <property type="entry name" value="eIF1_SUI1"/>
    <property type="match status" value="1"/>
</dbReference>
<dbReference type="SMART" id="SM01083">
    <property type="entry name" value="Cir_N"/>
    <property type="match status" value="1"/>
</dbReference>
<dbReference type="InterPro" id="IPR019339">
    <property type="entry name" value="CIR_N_dom"/>
</dbReference>
<feature type="compositionally biased region" description="Basic and acidic residues" evidence="14">
    <location>
        <begin position="311"/>
        <end position="342"/>
    </location>
</feature>
<dbReference type="GO" id="GO:0006397">
    <property type="term" value="P:mRNA processing"/>
    <property type="evidence" value="ECO:0007669"/>
    <property type="project" value="UniProtKB-KW"/>
</dbReference>
<dbReference type="EMBL" id="CP076749">
    <property type="protein sequence ID" value="QWW22113.1"/>
    <property type="molecule type" value="Genomic_DNA"/>
</dbReference>
<evidence type="ECO:0000256" key="6">
    <source>
        <dbReference type="ARBA" id="ARBA00022728"/>
    </source>
</evidence>
<dbReference type="InterPro" id="IPR001950">
    <property type="entry name" value="SUI1"/>
</dbReference>
<evidence type="ECO:0000256" key="3">
    <source>
        <dbReference type="ARBA" id="ARBA00006695"/>
    </source>
</evidence>
<evidence type="ECO:0000259" key="15">
    <source>
        <dbReference type="PROSITE" id="PS50296"/>
    </source>
</evidence>
<accession>A0A8F2VY73</accession>
<name>A0A8F2VY73_CANAR</name>
<sequence>MSTIQNLNSFDPFADTGDSEAQATNYIHIRIQQRNGRKTLTTVQGVPNEYDLKKILKVLKKDFACNGNIVKDSELGEVIQMQGDQRVKVSEFLITKLQLPKKNIKIHDKMPGDLNLKKSWNPALVKNQKKVWEKEQEALKELKAIKERSKEIEREREKEEMIRLQYGDDLDAIPQDKKIELSKLGWMYQAKPNKEAGKLNESGFREVEEDFLSKQTDIEQLVRSNVGAKKQRNKETTALDRINSIGKAPVSSSSLSDDPLLAIRQEQRRRKRDLGDRVEKSKDNHKRSRSNKGSSSSRKHREGNRSGSSENGHKHAEHGEKKRVDKIDRKIDSKEPMKVIDY</sequence>
<gene>
    <name evidence="16" type="ORF">CA7LBN_000859</name>
</gene>
<dbReference type="PANTHER" id="PTHR10388">
    <property type="entry name" value="EUKARYOTIC TRANSLATION INITIATION FACTOR SUI1"/>
    <property type="match status" value="1"/>
</dbReference>
<evidence type="ECO:0000313" key="16">
    <source>
        <dbReference type="EMBL" id="QWW22113.1"/>
    </source>
</evidence>
<keyword evidence="11" id="KW-0539">Nucleus</keyword>
<keyword evidence="6" id="KW-0747">Spliceosome</keyword>
<feature type="compositionally biased region" description="Low complexity" evidence="14">
    <location>
        <begin position="251"/>
        <end position="261"/>
    </location>
</feature>
<keyword evidence="5" id="KW-0507">mRNA processing</keyword>
<protein>
    <recommendedName>
        <fullName evidence="4">Pre-mRNA-splicing factor CWC25</fullName>
    </recommendedName>
</protein>
<keyword evidence="10" id="KW-0508">mRNA splicing</keyword>
<feature type="domain" description="SUI1" evidence="15">
    <location>
        <begin position="27"/>
        <end position="97"/>
    </location>
</feature>
<dbReference type="PROSITE" id="PS50296">
    <property type="entry name" value="SUI1"/>
    <property type="match status" value="1"/>
</dbReference>
<evidence type="ECO:0000256" key="5">
    <source>
        <dbReference type="ARBA" id="ARBA00022664"/>
    </source>
</evidence>
<evidence type="ECO:0000256" key="1">
    <source>
        <dbReference type="ARBA" id="ARBA00004123"/>
    </source>
</evidence>
<evidence type="ECO:0000256" key="9">
    <source>
        <dbReference type="ARBA" id="ARBA00023054"/>
    </source>
</evidence>
<feature type="region of interest" description="Disordered" evidence="14">
    <location>
        <begin position="223"/>
        <end position="342"/>
    </location>
</feature>
<dbReference type="InterPro" id="IPR005874">
    <property type="entry name" value="SUI1_euk"/>
</dbReference>
<dbReference type="GO" id="GO:0006417">
    <property type="term" value="P:regulation of translation"/>
    <property type="evidence" value="ECO:0007669"/>
    <property type="project" value="UniProtKB-KW"/>
</dbReference>
<dbReference type="Pfam" id="PF01253">
    <property type="entry name" value="SUI1"/>
    <property type="match status" value="1"/>
</dbReference>
<evidence type="ECO:0000256" key="8">
    <source>
        <dbReference type="ARBA" id="ARBA00022917"/>
    </source>
</evidence>
<dbReference type="Pfam" id="PF10197">
    <property type="entry name" value="Cir_N"/>
    <property type="match status" value="1"/>
</dbReference>
<evidence type="ECO:0000256" key="10">
    <source>
        <dbReference type="ARBA" id="ARBA00023187"/>
    </source>
</evidence>
<dbReference type="GO" id="GO:0005681">
    <property type="term" value="C:spliceosomal complex"/>
    <property type="evidence" value="ECO:0007669"/>
    <property type="project" value="UniProtKB-KW"/>
</dbReference>